<dbReference type="EMBL" id="FNPF01000044">
    <property type="protein sequence ID" value="SDY95325.1"/>
    <property type="molecule type" value="Genomic_DNA"/>
</dbReference>
<keyword evidence="5 6" id="KW-0472">Membrane</keyword>
<evidence type="ECO:0000313" key="8">
    <source>
        <dbReference type="Proteomes" id="UP000199286"/>
    </source>
</evidence>
<evidence type="ECO:0000256" key="2">
    <source>
        <dbReference type="ARBA" id="ARBA00022475"/>
    </source>
</evidence>
<dbReference type="OrthoDB" id="5638726at2"/>
<evidence type="ECO:0000256" key="5">
    <source>
        <dbReference type="ARBA" id="ARBA00023136"/>
    </source>
</evidence>
<dbReference type="GO" id="GO:0005886">
    <property type="term" value="C:plasma membrane"/>
    <property type="evidence" value="ECO:0007669"/>
    <property type="project" value="UniProtKB-SubCell"/>
</dbReference>
<dbReference type="AlphaFoldDB" id="A0A1H3P3D3"/>
<feature type="transmembrane region" description="Helical" evidence="6">
    <location>
        <begin position="37"/>
        <end position="60"/>
    </location>
</feature>
<gene>
    <name evidence="7" type="ORF">SAMN05444340_1447</name>
</gene>
<dbReference type="RefSeq" id="WP_089886522.1">
    <property type="nucleotide sequence ID" value="NZ_FNPF01000044.1"/>
</dbReference>
<keyword evidence="8" id="KW-1185">Reference proteome</keyword>
<proteinExistence type="predicted"/>
<organism evidence="7 8">
    <name type="scientific">Citreimonas salinaria</name>
    <dbReference type="NCBI Taxonomy" id="321339"/>
    <lineage>
        <taxon>Bacteria</taxon>
        <taxon>Pseudomonadati</taxon>
        <taxon>Pseudomonadota</taxon>
        <taxon>Alphaproteobacteria</taxon>
        <taxon>Rhodobacterales</taxon>
        <taxon>Roseobacteraceae</taxon>
        <taxon>Citreimonas</taxon>
    </lineage>
</organism>
<feature type="transmembrane region" description="Helical" evidence="6">
    <location>
        <begin position="181"/>
        <end position="201"/>
    </location>
</feature>
<dbReference type="PANTHER" id="PTHR30086:SF20">
    <property type="entry name" value="ARGININE EXPORTER PROTEIN ARGO-RELATED"/>
    <property type="match status" value="1"/>
</dbReference>
<evidence type="ECO:0000256" key="3">
    <source>
        <dbReference type="ARBA" id="ARBA00022692"/>
    </source>
</evidence>
<dbReference type="GO" id="GO:0015171">
    <property type="term" value="F:amino acid transmembrane transporter activity"/>
    <property type="evidence" value="ECO:0007669"/>
    <property type="project" value="TreeGrafter"/>
</dbReference>
<evidence type="ECO:0000256" key="1">
    <source>
        <dbReference type="ARBA" id="ARBA00004651"/>
    </source>
</evidence>
<dbReference type="Proteomes" id="UP000199286">
    <property type="component" value="Unassembled WGS sequence"/>
</dbReference>
<reference evidence="7 8" key="1">
    <citation type="submission" date="2016-10" db="EMBL/GenBank/DDBJ databases">
        <authorList>
            <person name="de Groot N.N."/>
        </authorList>
    </citation>
    <scope>NUCLEOTIDE SEQUENCE [LARGE SCALE GENOMIC DNA]</scope>
    <source>
        <strain evidence="7 8">DSM 26880</strain>
    </source>
</reference>
<feature type="transmembrane region" description="Helical" evidence="6">
    <location>
        <begin position="6"/>
        <end position="28"/>
    </location>
</feature>
<feature type="transmembrane region" description="Helical" evidence="6">
    <location>
        <begin position="72"/>
        <end position="90"/>
    </location>
</feature>
<comment type="subcellular location">
    <subcellularLocation>
        <location evidence="1">Cell membrane</location>
        <topology evidence="1">Multi-pass membrane protein</topology>
    </subcellularLocation>
</comment>
<feature type="transmembrane region" description="Helical" evidence="6">
    <location>
        <begin position="149"/>
        <end position="169"/>
    </location>
</feature>
<keyword evidence="3 6" id="KW-0812">Transmembrane</keyword>
<evidence type="ECO:0000313" key="7">
    <source>
        <dbReference type="EMBL" id="SDY95325.1"/>
    </source>
</evidence>
<accession>A0A1H3P3D3</accession>
<sequence length="205" mass="22330">MDLPVFFTGMMMSLSLIVAIGAQNAFVLRQGLRGEHVLAVCLACAISDAILITIGVTSFRTVSDWLPWLEPVMRYGGAAFLIWYGVKSILSAVRSDEALAADASLPVKDLFRTLVACLAITWLNPHVYLDTVVLLGSISTQFGDEQGSFAVGAILGSFVFFFALGYGAIRLRPVFERPVAWRILETLIALVMWLIAFKLLVGGAR</sequence>
<evidence type="ECO:0000256" key="6">
    <source>
        <dbReference type="SAM" id="Phobius"/>
    </source>
</evidence>
<name>A0A1H3P3D3_9RHOB</name>
<dbReference type="PANTHER" id="PTHR30086">
    <property type="entry name" value="ARGININE EXPORTER PROTEIN ARGO"/>
    <property type="match status" value="1"/>
</dbReference>
<evidence type="ECO:0000256" key="4">
    <source>
        <dbReference type="ARBA" id="ARBA00022989"/>
    </source>
</evidence>
<protein>
    <submittedName>
        <fullName evidence="7">L-lysine exporter family protein LysE/ArgO</fullName>
    </submittedName>
</protein>
<keyword evidence="2" id="KW-1003">Cell membrane</keyword>
<dbReference type="InterPro" id="IPR001123">
    <property type="entry name" value="LeuE-type"/>
</dbReference>
<keyword evidence="4 6" id="KW-1133">Transmembrane helix</keyword>
<dbReference type="Pfam" id="PF01810">
    <property type="entry name" value="LysE"/>
    <property type="match status" value="1"/>
</dbReference>